<dbReference type="AlphaFoldDB" id="B8HYQ7"/>
<evidence type="ECO:0000313" key="1">
    <source>
        <dbReference type="EMBL" id="ACL46711.1"/>
    </source>
</evidence>
<sequence length="154" mass="17047">MNLQQQIEALIAASPQDGQTPAAVAAIAPVLQQFAQQLKQNQYYIVESADQQWQVTTLRHREKPELEKTVIYAYSDPEDAAASSPPPLRVVPQGVIVLLFQLIALEGVDSLIFMENSGQGSSGKEIRRQSLQEQVQRKLQECLPQLLDLPADLA</sequence>
<dbReference type="eggNOG" id="ENOG5031MCC">
    <property type="taxonomic scope" value="Bacteria"/>
</dbReference>
<dbReference type="STRING" id="395961.Cyan7425_4401"/>
<name>B8HYQ7_CYAP4</name>
<dbReference type="HOGENOM" id="CLU_141604_0_0_3"/>
<organism evidence="1">
    <name type="scientific">Cyanothece sp. (strain PCC 7425 / ATCC 29141)</name>
    <dbReference type="NCBI Taxonomy" id="395961"/>
    <lineage>
        <taxon>Bacteria</taxon>
        <taxon>Bacillati</taxon>
        <taxon>Cyanobacteriota</taxon>
        <taxon>Cyanophyceae</taxon>
        <taxon>Gomontiellales</taxon>
        <taxon>Cyanothecaceae</taxon>
        <taxon>Cyanothece</taxon>
    </lineage>
</organism>
<dbReference type="EMBL" id="CP001344">
    <property type="protein sequence ID" value="ACL46711.1"/>
    <property type="molecule type" value="Genomic_DNA"/>
</dbReference>
<accession>B8HYQ7</accession>
<dbReference type="KEGG" id="cyn:Cyan7425_4401"/>
<proteinExistence type="predicted"/>
<gene>
    <name evidence="1" type="ordered locus">Cyan7425_4401</name>
</gene>
<protein>
    <submittedName>
        <fullName evidence="1">Uncharacterized protein</fullName>
    </submittedName>
</protein>
<dbReference type="OrthoDB" id="529355at2"/>
<reference evidence="1" key="1">
    <citation type="submission" date="2009-01" db="EMBL/GenBank/DDBJ databases">
        <title>Complete sequence of chromosome Cyanothece sp. PCC 7425.</title>
        <authorList>
            <consortium name="US DOE Joint Genome Institute"/>
            <person name="Lucas S."/>
            <person name="Copeland A."/>
            <person name="Lapidus A."/>
            <person name="Glavina del Rio T."/>
            <person name="Dalin E."/>
            <person name="Tice H."/>
            <person name="Bruce D."/>
            <person name="Goodwin L."/>
            <person name="Pitluck S."/>
            <person name="Sims D."/>
            <person name="Meineke L."/>
            <person name="Brettin T."/>
            <person name="Detter J.C."/>
            <person name="Han C."/>
            <person name="Larimer F."/>
            <person name="Land M."/>
            <person name="Hauser L."/>
            <person name="Kyrpides N."/>
            <person name="Ovchinnikova G."/>
            <person name="Liberton M."/>
            <person name="Stoeckel J."/>
            <person name="Banerjee A."/>
            <person name="Singh A."/>
            <person name="Page L."/>
            <person name="Sato H."/>
            <person name="Zhao L."/>
            <person name="Sherman L."/>
            <person name="Pakrasi H."/>
            <person name="Richardson P."/>
        </authorList>
    </citation>
    <scope>NUCLEOTIDE SEQUENCE</scope>
    <source>
        <strain evidence="1">PCC 7425</strain>
    </source>
</reference>